<evidence type="ECO:0000256" key="1">
    <source>
        <dbReference type="ARBA" id="ARBA00022679"/>
    </source>
</evidence>
<dbReference type="PANTHER" id="PTHR43877">
    <property type="entry name" value="AMINOALKYLPHOSPHONATE N-ACETYLTRANSFERASE-RELATED-RELATED"/>
    <property type="match status" value="1"/>
</dbReference>
<dbReference type="EMBL" id="BOPO01000125">
    <property type="protein sequence ID" value="GIL30672.1"/>
    <property type="molecule type" value="Genomic_DNA"/>
</dbReference>
<dbReference type="SUPFAM" id="SSF55729">
    <property type="entry name" value="Acyl-CoA N-acyltransferases (Nat)"/>
    <property type="match status" value="1"/>
</dbReference>
<keyword evidence="1" id="KW-0808">Transferase</keyword>
<feature type="compositionally biased region" description="Basic and acidic residues" evidence="3">
    <location>
        <begin position="186"/>
        <end position="198"/>
    </location>
</feature>
<dbReference type="InterPro" id="IPR000182">
    <property type="entry name" value="GNAT_dom"/>
</dbReference>
<sequence length="467" mass="49727">MTEVQVRPVRFTGRVDRMREFLTVLGLAPRVESERGGWVDLAAGSGLVALHDAATSDTGGRPGETRLSFEVADLRVVADALRTAGFGEPASWDESYGRMLAVRDPLGELVLLDERSDDDYGYRRHRPRPDGRLHVLPLRYARATDYAPFLAALGLTARPGGSDWWQVYEGPGGRVALHPPAPSEGTSEHPPARSEQTGKHPPAAGKAGEHSPAADEKAAGYRPAAAEAAGARGGPQPPSPAGVGVGGEPGQAGAELVFETAEPLTALVSRLRAAGYRDARVAQEESGPVALVTDPDGQVVTVHPAPYLVRPAAPADVPALRALGERVVADTYEPIAGPDYVRYVLDRWWQPQQLAESMRRTSTFVAEAAGRVVGTANLGRTADGVPVMWKLYVDPVMHGQGVGSALLSAVLAALPPDADRLALSHLAGNVRAAAFYQRRGFLPWRVEPDPAGWPDQVWLTLPATADR</sequence>
<evidence type="ECO:0000313" key="6">
    <source>
        <dbReference type="Proteomes" id="UP000614996"/>
    </source>
</evidence>
<evidence type="ECO:0000313" key="5">
    <source>
        <dbReference type="EMBL" id="GIL30672.1"/>
    </source>
</evidence>
<dbReference type="Proteomes" id="UP000614996">
    <property type="component" value="Unassembled WGS sequence"/>
</dbReference>
<dbReference type="Gene3D" id="3.10.180.10">
    <property type="entry name" value="2,3-Dihydroxybiphenyl 1,2-Dioxygenase, domain 1"/>
    <property type="match status" value="1"/>
</dbReference>
<organism evidence="5 6">
    <name type="scientific">Actinocatenispora comari</name>
    <dbReference type="NCBI Taxonomy" id="2807577"/>
    <lineage>
        <taxon>Bacteria</taxon>
        <taxon>Bacillati</taxon>
        <taxon>Actinomycetota</taxon>
        <taxon>Actinomycetes</taxon>
        <taxon>Micromonosporales</taxon>
        <taxon>Micromonosporaceae</taxon>
        <taxon>Actinocatenispora</taxon>
    </lineage>
</organism>
<dbReference type="SUPFAM" id="SSF54593">
    <property type="entry name" value="Glyoxalase/Bleomycin resistance protein/Dihydroxybiphenyl dioxygenase"/>
    <property type="match status" value="1"/>
</dbReference>
<evidence type="ECO:0000256" key="3">
    <source>
        <dbReference type="SAM" id="MobiDB-lite"/>
    </source>
</evidence>
<dbReference type="Pfam" id="PF13508">
    <property type="entry name" value="Acetyltransf_7"/>
    <property type="match status" value="1"/>
</dbReference>
<reference evidence="6" key="1">
    <citation type="journal article" date="2021" name="Int. J. Syst. Evol. Microbiol.">
        <title>Actinocatenispora comari sp. nov., an endophytic actinomycete isolated from aerial parts of Comarum salesowianum.</title>
        <authorList>
            <person name="Oyunbileg N."/>
            <person name="Iizaka Y."/>
            <person name="Hamada M."/>
            <person name="Davaapurev B.O."/>
            <person name="Fukumoto A."/>
            <person name="Tsetseg B."/>
            <person name="Kato F."/>
            <person name="Tamura T."/>
            <person name="Batkhuu J."/>
            <person name="Anzai Y."/>
        </authorList>
    </citation>
    <scope>NUCLEOTIDE SEQUENCE [LARGE SCALE GENOMIC DNA]</scope>
    <source>
        <strain evidence="6">NUM-2625</strain>
    </source>
</reference>
<dbReference type="PROSITE" id="PS51186">
    <property type="entry name" value="GNAT"/>
    <property type="match status" value="1"/>
</dbReference>
<dbReference type="RefSeq" id="WP_207128268.1">
    <property type="nucleotide sequence ID" value="NZ_BOPO01000125.1"/>
</dbReference>
<feature type="compositionally biased region" description="Low complexity" evidence="3">
    <location>
        <begin position="220"/>
        <end position="230"/>
    </location>
</feature>
<evidence type="ECO:0000259" key="4">
    <source>
        <dbReference type="PROSITE" id="PS51186"/>
    </source>
</evidence>
<accession>A0A8J4AJ42</accession>
<dbReference type="CDD" id="cd04301">
    <property type="entry name" value="NAT_SF"/>
    <property type="match status" value="1"/>
</dbReference>
<keyword evidence="6" id="KW-1185">Reference proteome</keyword>
<dbReference type="Gene3D" id="3.40.630.30">
    <property type="match status" value="1"/>
</dbReference>
<feature type="compositionally biased region" description="Basic and acidic residues" evidence="3">
    <location>
        <begin position="207"/>
        <end position="219"/>
    </location>
</feature>
<keyword evidence="2" id="KW-0012">Acyltransferase</keyword>
<feature type="domain" description="N-acetyltransferase" evidence="4">
    <location>
        <begin position="307"/>
        <end position="464"/>
    </location>
</feature>
<dbReference type="InterPro" id="IPR029068">
    <property type="entry name" value="Glyas_Bleomycin-R_OHBP_Dase"/>
</dbReference>
<dbReference type="AlphaFoldDB" id="A0A8J4AJ42"/>
<feature type="region of interest" description="Disordered" evidence="3">
    <location>
        <begin position="175"/>
        <end position="248"/>
    </location>
</feature>
<dbReference type="GO" id="GO:0016747">
    <property type="term" value="F:acyltransferase activity, transferring groups other than amino-acyl groups"/>
    <property type="evidence" value="ECO:0007669"/>
    <property type="project" value="InterPro"/>
</dbReference>
<dbReference type="InterPro" id="IPR016181">
    <property type="entry name" value="Acyl_CoA_acyltransferase"/>
</dbReference>
<evidence type="ECO:0000256" key="2">
    <source>
        <dbReference type="ARBA" id="ARBA00023315"/>
    </source>
</evidence>
<name>A0A8J4AJ42_9ACTN</name>
<protein>
    <recommendedName>
        <fullName evidence="4">N-acetyltransferase domain-containing protein</fullName>
    </recommendedName>
</protein>
<proteinExistence type="predicted"/>
<comment type="caution">
    <text evidence="5">The sequence shown here is derived from an EMBL/GenBank/DDBJ whole genome shotgun (WGS) entry which is preliminary data.</text>
</comment>
<dbReference type="InterPro" id="IPR050832">
    <property type="entry name" value="Bact_Acetyltransf"/>
</dbReference>
<gene>
    <name evidence="5" type="ORF">NUM_59260</name>
</gene>